<evidence type="ECO:0000313" key="5">
    <source>
        <dbReference type="Proteomes" id="UP000260351"/>
    </source>
</evidence>
<dbReference type="AlphaFoldDB" id="A0A3E1KD45"/>
<dbReference type="InterPro" id="IPR029039">
    <property type="entry name" value="Flavoprotein-like_sf"/>
</dbReference>
<evidence type="ECO:0000259" key="3">
    <source>
        <dbReference type="Pfam" id="PF02525"/>
    </source>
</evidence>
<dbReference type="OrthoDB" id="9798454at2"/>
<dbReference type="GO" id="GO:0003955">
    <property type="term" value="F:NAD(P)H dehydrogenase (quinone) activity"/>
    <property type="evidence" value="ECO:0007669"/>
    <property type="project" value="TreeGrafter"/>
</dbReference>
<name>A0A3E1KD45_9GAMM</name>
<dbReference type="InterPro" id="IPR003680">
    <property type="entry name" value="Flavodoxin_fold"/>
</dbReference>
<evidence type="ECO:0000313" key="4">
    <source>
        <dbReference type="EMBL" id="RFF33031.1"/>
    </source>
</evidence>
<protein>
    <submittedName>
        <fullName evidence="4">Flavodoxin family protein</fullName>
    </submittedName>
</protein>
<dbReference type="Pfam" id="PF02525">
    <property type="entry name" value="Flavodoxin_2"/>
    <property type="match status" value="1"/>
</dbReference>
<organism evidence="4 5">
    <name type="scientific">Wenzhouxiangella sediminis</name>
    <dbReference type="NCBI Taxonomy" id="1792836"/>
    <lineage>
        <taxon>Bacteria</taxon>
        <taxon>Pseudomonadati</taxon>
        <taxon>Pseudomonadota</taxon>
        <taxon>Gammaproteobacteria</taxon>
        <taxon>Chromatiales</taxon>
        <taxon>Wenzhouxiangellaceae</taxon>
        <taxon>Wenzhouxiangella</taxon>
    </lineage>
</organism>
<keyword evidence="5" id="KW-1185">Reference proteome</keyword>
<dbReference type="GO" id="GO:0005829">
    <property type="term" value="C:cytosol"/>
    <property type="evidence" value="ECO:0007669"/>
    <property type="project" value="TreeGrafter"/>
</dbReference>
<proteinExistence type="inferred from homology"/>
<sequence length="195" mass="21715">MSRRILIIQGHPDPAEEHFGHALAAAYRKGAEAAGHSVEAVRLADLDYPMLASEKEWTDGELPASLRPVQEQIARADHLVFFFPLWLGTLPSRVKAFLEQVMRPGFAFAADAREGIGERLLKGKSARVVITMGMPGPVYRWFFGAHGYRNLKRNILHFCGIRPVRRCFVGGVAGKNDRGRSRWLGRIEALGRKGA</sequence>
<reference evidence="4 5" key="1">
    <citation type="submission" date="2018-08" db="EMBL/GenBank/DDBJ databases">
        <title>Wenzhouxiangella salilacus sp. nov., a novel bacterium isolated from a saline lake in Xinjiang Province, China.</title>
        <authorList>
            <person name="Han S."/>
        </authorList>
    </citation>
    <scope>NUCLEOTIDE SEQUENCE [LARGE SCALE GENOMIC DNA]</scope>
    <source>
        <strain evidence="4 5">XDB06</strain>
    </source>
</reference>
<gene>
    <name evidence="4" type="ORF">DZC52_00265</name>
</gene>
<comment type="similarity">
    <text evidence="1">Belongs to the NAD(P)H dehydrogenase (quinone) family.</text>
</comment>
<keyword evidence="2" id="KW-0560">Oxidoreductase</keyword>
<evidence type="ECO:0000256" key="2">
    <source>
        <dbReference type="ARBA" id="ARBA00023002"/>
    </source>
</evidence>
<dbReference type="RefSeq" id="WP_116649117.1">
    <property type="nucleotide sequence ID" value="NZ_QUZK01000002.1"/>
</dbReference>
<dbReference type="SUPFAM" id="SSF52218">
    <property type="entry name" value="Flavoproteins"/>
    <property type="match status" value="1"/>
</dbReference>
<comment type="caution">
    <text evidence="4">The sequence shown here is derived from an EMBL/GenBank/DDBJ whole genome shotgun (WGS) entry which is preliminary data.</text>
</comment>
<feature type="domain" description="Flavodoxin-like fold" evidence="3">
    <location>
        <begin position="4"/>
        <end position="178"/>
    </location>
</feature>
<dbReference type="Gene3D" id="3.40.50.360">
    <property type="match status" value="1"/>
</dbReference>
<evidence type="ECO:0000256" key="1">
    <source>
        <dbReference type="ARBA" id="ARBA00006252"/>
    </source>
</evidence>
<dbReference type="InterPro" id="IPR051545">
    <property type="entry name" value="NAD(P)H_dehydrogenase_qn"/>
</dbReference>
<dbReference type="PANTHER" id="PTHR10204:SF34">
    <property type="entry name" value="NAD(P)H DEHYDROGENASE [QUINONE] 1 ISOFORM 1"/>
    <property type="match status" value="1"/>
</dbReference>
<accession>A0A3E1KD45</accession>
<dbReference type="EMBL" id="QUZK01000002">
    <property type="protein sequence ID" value="RFF33031.1"/>
    <property type="molecule type" value="Genomic_DNA"/>
</dbReference>
<dbReference type="PANTHER" id="PTHR10204">
    <property type="entry name" value="NAD P H OXIDOREDUCTASE-RELATED"/>
    <property type="match status" value="1"/>
</dbReference>
<dbReference type="Proteomes" id="UP000260351">
    <property type="component" value="Unassembled WGS sequence"/>
</dbReference>